<dbReference type="InterPro" id="IPR029044">
    <property type="entry name" value="Nucleotide-diphossugar_trans"/>
</dbReference>
<dbReference type="AlphaFoldDB" id="A0A9N8E4H7"/>
<dbReference type="EMBL" id="CAICTM010000491">
    <property type="protein sequence ID" value="CAB9511594.1"/>
    <property type="molecule type" value="Genomic_DNA"/>
</dbReference>
<sequence length="466" mass="52707">MTESTADSQQRCFRRYGTRCMWLCLAVALVLLSLVQSWQRVQQHANLTLNDNKDHATSLQVAELQSKLDALNERIRLLLEKNANNSNSNADPPAAETTAAPTTVVPATVEPTTEAPVSSTIRGTPTITTASPSKFPYHVLYGLSGNQTGFLSEFQVSLKSVLLNAPLEEALHVHILADRDAFQALEKTVWKETKLEQWVTRHPITIHVYNVQPLLKTWEEKLVQFFKTAWKEDYGINFSTDDHTIGTMFRLFAHKVLPKHVHKMLYLDPDALLMTNIQELWRQIDEDTLFQWGRSMCAGFMLIDNLRLPQVWSLAELSHMANVSDTTGDGANDQLVFKSVSMSFPDRVGILEKAWDVNVADGAWMYASQFAEHSPQVGMMHFNGGTNSKESAFETHNFLKDDVEPPSMRGTWGMAHYYARMPWDWARYWASSKVTTTSWEGDEGDGATKRSGFPVTIVRHKTGKKR</sequence>
<evidence type="ECO:0000313" key="2">
    <source>
        <dbReference type="EMBL" id="CAB9511594.1"/>
    </source>
</evidence>
<keyword evidence="2" id="KW-0808">Transferase</keyword>
<name>A0A9N8E4H7_9STRA</name>
<feature type="signal peptide" evidence="1">
    <location>
        <begin position="1"/>
        <end position="37"/>
    </location>
</feature>
<protein>
    <submittedName>
        <fullName evidence="2">Glycosyl transferase family 8</fullName>
    </submittedName>
</protein>
<proteinExistence type="predicted"/>
<comment type="caution">
    <text evidence="2">The sequence shown here is derived from an EMBL/GenBank/DDBJ whole genome shotgun (WGS) entry which is preliminary data.</text>
</comment>
<dbReference type="GO" id="GO:0016740">
    <property type="term" value="F:transferase activity"/>
    <property type="evidence" value="ECO:0007669"/>
    <property type="project" value="UniProtKB-KW"/>
</dbReference>
<evidence type="ECO:0000313" key="3">
    <source>
        <dbReference type="Proteomes" id="UP001153069"/>
    </source>
</evidence>
<feature type="chain" id="PRO_5040244107" evidence="1">
    <location>
        <begin position="38"/>
        <end position="466"/>
    </location>
</feature>
<keyword evidence="3" id="KW-1185">Reference proteome</keyword>
<keyword evidence="1" id="KW-0732">Signal</keyword>
<accession>A0A9N8E4H7</accession>
<dbReference type="Gene3D" id="3.90.550.10">
    <property type="entry name" value="Spore Coat Polysaccharide Biosynthesis Protein SpsA, Chain A"/>
    <property type="match status" value="1"/>
</dbReference>
<reference evidence="2" key="1">
    <citation type="submission" date="2020-06" db="EMBL/GenBank/DDBJ databases">
        <authorList>
            <consortium name="Plant Systems Biology data submission"/>
        </authorList>
    </citation>
    <scope>NUCLEOTIDE SEQUENCE</scope>
    <source>
        <strain evidence="2">D6</strain>
    </source>
</reference>
<dbReference type="OrthoDB" id="46043at2759"/>
<gene>
    <name evidence="2" type="ORF">SEMRO_492_G153900.1</name>
</gene>
<evidence type="ECO:0000256" key="1">
    <source>
        <dbReference type="SAM" id="SignalP"/>
    </source>
</evidence>
<dbReference type="SUPFAM" id="SSF53448">
    <property type="entry name" value="Nucleotide-diphospho-sugar transferases"/>
    <property type="match status" value="1"/>
</dbReference>
<organism evidence="2 3">
    <name type="scientific">Seminavis robusta</name>
    <dbReference type="NCBI Taxonomy" id="568900"/>
    <lineage>
        <taxon>Eukaryota</taxon>
        <taxon>Sar</taxon>
        <taxon>Stramenopiles</taxon>
        <taxon>Ochrophyta</taxon>
        <taxon>Bacillariophyta</taxon>
        <taxon>Bacillariophyceae</taxon>
        <taxon>Bacillariophycidae</taxon>
        <taxon>Naviculales</taxon>
        <taxon>Naviculaceae</taxon>
        <taxon>Seminavis</taxon>
    </lineage>
</organism>
<dbReference type="Proteomes" id="UP001153069">
    <property type="component" value="Unassembled WGS sequence"/>
</dbReference>